<dbReference type="InterPro" id="IPR026769">
    <property type="entry name" value="Mic13"/>
</dbReference>
<proteinExistence type="inferred from homology"/>
<comment type="similarity">
    <text evidence="2 8">Belongs to the MICOS complex subunit Mic13 family.</text>
</comment>
<evidence type="ECO:0000313" key="11">
    <source>
        <dbReference type="Proteomes" id="UP000327044"/>
    </source>
</evidence>
<comment type="subcellular location">
    <subcellularLocation>
        <location evidence="1 8">Mitochondrion inner membrane</location>
        <topology evidence="1 8">Single-pass membrane protein</topology>
    </subcellularLocation>
</comment>
<evidence type="ECO:0000256" key="8">
    <source>
        <dbReference type="RuleBase" id="RU363009"/>
    </source>
</evidence>
<evidence type="ECO:0000256" key="6">
    <source>
        <dbReference type="ARBA" id="ARBA00023128"/>
    </source>
</evidence>
<dbReference type="OrthoDB" id="5948578at2759"/>
<keyword evidence="7" id="KW-0472">Membrane</keyword>
<reference evidence="10" key="3">
    <citation type="submission" date="2019-08" db="EMBL/GenBank/DDBJ databases">
        <authorList>
            <consortium name="Photinus pyralis genome working group"/>
            <person name="Fallon T.R."/>
            <person name="Sander Lower S.E."/>
            <person name="Weng J.-K."/>
        </authorList>
    </citation>
    <scope>NUCLEOTIDE SEQUENCE</scope>
    <source>
        <strain evidence="10">1611_PpyrPB1</strain>
        <tissue evidence="10">Whole body</tissue>
    </source>
</reference>
<evidence type="ECO:0000313" key="9">
    <source>
        <dbReference type="EMBL" id="JAV76982.1"/>
    </source>
</evidence>
<dbReference type="AlphaFoldDB" id="A0A1Y1LTK4"/>
<protein>
    <recommendedName>
        <fullName evidence="8">MICOS complex subunit MIC13</fullName>
    </recommendedName>
</protein>
<reference evidence="10 11" key="2">
    <citation type="journal article" date="2018" name="Elife">
        <title>Firefly genomes illuminate parallel origins of bioluminescence in beetles.</title>
        <authorList>
            <person name="Fallon T.R."/>
            <person name="Lower S.E."/>
            <person name="Chang C.H."/>
            <person name="Bessho-Uehara M."/>
            <person name="Martin G.J."/>
            <person name="Bewick A.J."/>
            <person name="Behringer M."/>
            <person name="Debat H.J."/>
            <person name="Wong I."/>
            <person name="Day J.C."/>
            <person name="Suvorov A."/>
            <person name="Silva C.J."/>
            <person name="Stanger-Hall K.F."/>
            <person name="Hall D.W."/>
            <person name="Schmitz R.J."/>
            <person name="Nelson D.R."/>
            <person name="Lewis S.M."/>
            <person name="Shigenobu S."/>
            <person name="Bybee S.M."/>
            <person name="Larracuente A.M."/>
            <person name="Oba Y."/>
            <person name="Weng J.K."/>
        </authorList>
    </citation>
    <scope>NUCLEOTIDE SEQUENCE [LARGE SCALE GENOMIC DNA]</scope>
    <source>
        <strain evidence="10">1611_PpyrPB1</strain>
        <tissue evidence="10">Whole body</tissue>
    </source>
</reference>
<dbReference type="GO" id="GO:0042407">
    <property type="term" value="P:cristae formation"/>
    <property type="evidence" value="ECO:0007669"/>
    <property type="project" value="TreeGrafter"/>
</dbReference>
<evidence type="ECO:0000256" key="7">
    <source>
        <dbReference type="ARBA" id="ARBA00023136"/>
    </source>
</evidence>
<dbReference type="InParanoid" id="A0A1Y1LTK4"/>
<dbReference type="GO" id="GO:0044284">
    <property type="term" value="C:mitochondrial crista junction"/>
    <property type="evidence" value="ECO:0007669"/>
    <property type="project" value="TreeGrafter"/>
</dbReference>
<keyword evidence="5" id="KW-1133">Transmembrane helix</keyword>
<comment type="subunit">
    <text evidence="8">Component of the mitochondrial contact site and cristae organizing system (MICOS) complex.</text>
</comment>
<keyword evidence="3" id="KW-0812">Transmembrane</keyword>
<dbReference type="PANTHER" id="PTHR31816:SF3">
    <property type="entry name" value="MICOS COMPLEX SUBUNIT MIC13"/>
    <property type="match status" value="1"/>
</dbReference>
<comment type="function">
    <text evidence="8">Component of the MICOS complex, a large protein complex of the mitochondrial inner membrane that plays crucial roles in the maintenance of crista junctions, inner membrane architecture, and formation of contact sites to the outer membrane.</text>
</comment>
<accession>A0A1Y1LTK4</accession>
<organism evidence="9">
    <name type="scientific">Photinus pyralis</name>
    <name type="common">Common eastern firefly</name>
    <name type="synonym">Lampyris pyralis</name>
    <dbReference type="NCBI Taxonomy" id="7054"/>
    <lineage>
        <taxon>Eukaryota</taxon>
        <taxon>Metazoa</taxon>
        <taxon>Ecdysozoa</taxon>
        <taxon>Arthropoda</taxon>
        <taxon>Hexapoda</taxon>
        <taxon>Insecta</taxon>
        <taxon>Pterygota</taxon>
        <taxon>Neoptera</taxon>
        <taxon>Endopterygota</taxon>
        <taxon>Coleoptera</taxon>
        <taxon>Polyphaga</taxon>
        <taxon>Elateriformia</taxon>
        <taxon>Elateroidea</taxon>
        <taxon>Lampyridae</taxon>
        <taxon>Lampyrinae</taxon>
        <taxon>Photinus</taxon>
    </lineage>
</organism>
<name>A0A1Y1LTK4_PHOPY</name>
<evidence type="ECO:0000256" key="2">
    <source>
        <dbReference type="ARBA" id="ARBA00006771"/>
    </source>
</evidence>
<evidence type="ECO:0000256" key="3">
    <source>
        <dbReference type="ARBA" id="ARBA00022692"/>
    </source>
</evidence>
<dbReference type="EMBL" id="GEZM01046870">
    <property type="protein sequence ID" value="JAV76982.1"/>
    <property type="molecule type" value="Transcribed_RNA"/>
</dbReference>
<reference evidence="9" key="1">
    <citation type="journal article" date="2016" name="Sci. Rep.">
        <title>Molecular characterization of firefly nuptial gifts: a multi-omics approach sheds light on postcopulatory sexual selection.</title>
        <authorList>
            <person name="Al-Wathiqui N."/>
            <person name="Fallon T.R."/>
            <person name="South A."/>
            <person name="Weng J.K."/>
            <person name="Lewis S.M."/>
        </authorList>
    </citation>
    <scope>NUCLEOTIDE SEQUENCE</scope>
</reference>
<sequence>MIKFAVKAGIALGTVYYASDHGLWKDSHETLELYNKMCETASPYLDQAKDYLPVQIPELPKSNQTSYLLKRLWNKGVSTSCLFLADLPDNISKWTKNSFDVVMSNGEIKKLFGTFGQSPAPESVANK</sequence>
<gene>
    <name evidence="10" type="ORF">PPYR_04621</name>
</gene>
<dbReference type="EMBL" id="VVIM01000002">
    <property type="protein sequence ID" value="KAB0802435.1"/>
    <property type="molecule type" value="Genomic_DNA"/>
</dbReference>
<dbReference type="GO" id="GO:0061617">
    <property type="term" value="C:MICOS complex"/>
    <property type="evidence" value="ECO:0007669"/>
    <property type="project" value="UniProtKB-UniRule"/>
</dbReference>
<evidence type="ECO:0000256" key="1">
    <source>
        <dbReference type="ARBA" id="ARBA00004434"/>
    </source>
</evidence>
<dbReference type="FunCoup" id="A0A1Y1LTK4">
    <property type="interactions" value="86"/>
</dbReference>
<dbReference type="PANTHER" id="PTHR31816">
    <property type="entry name" value="MICOS COMPLEX SUBUNIT MIC13"/>
    <property type="match status" value="1"/>
</dbReference>
<keyword evidence="6 8" id="KW-0496">Mitochondrion</keyword>
<keyword evidence="4 8" id="KW-0999">Mitochondrion inner membrane</keyword>
<evidence type="ECO:0000256" key="5">
    <source>
        <dbReference type="ARBA" id="ARBA00022989"/>
    </source>
</evidence>
<keyword evidence="11" id="KW-1185">Reference proteome</keyword>
<evidence type="ECO:0000313" key="10">
    <source>
        <dbReference type="EMBL" id="KAB0802435.1"/>
    </source>
</evidence>
<dbReference type="Pfam" id="PF15884">
    <property type="entry name" value="QIL1"/>
    <property type="match status" value="1"/>
</dbReference>
<evidence type="ECO:0000256" key="4">
    <source>
        <dbReference type="ARBA" id="ARBA00022792"/>
    </source>
</evidence>
<dbReference type="Proteomes" id="UP000327044">
    <property type="component" value="Unassembled WGS sequence"/>
</dbReference>